<evidence type="ECO:0000313" key="4">
    <source>
        <dbReference type="Proteomes" id="UP000091929"/>
    </source>
</evidence>
<accession>A0A150IKD1</accession>
<dbReference type="EMBL" id="LNJC01000001">
    <property type="protein sequence ID" value="KYC51466.1"/>
    <property type="molecule type" value="Genomic_DNA"/>
</dbReference>
<dbReference type="Proteomes" id="UP000091929">
    <property type="component" value="Unassembled WGS sequence"/>
</dbReference>
<reference evidence="4 5" key="1">
    <citation type="journal article" date="2016" name="ISME J.">
        <title>Chasing the elusive Euryarchaeota class WSA2: genomes reveal a uniquely fastidious methyl-reducing methanogen.</title>
        <authorList>
            <person name="Nobu M.K."/>
            <person name="Narihiro T."/>
            <person name="Kuroda K."/>
            <person name="Mei R."/>
            <person name="Liu W.T."/>
        </authorList>
    </citation>
    <scope>NUCLEOTIDE SEQUENCE [LARGE SCALE GENOMIC DNA]</scope>
    <source>
        <strain evidence="1">B03fssc0709_Meth_Bin005</strain>
        <strain evidence="2">B15fssc0709_Meth_Bin003</strain>
        <strain evidence="3">BMIXfssc0709_Meth_Bin006</strain>
    </source>
</reference>
<organism evidence="2 4">
    <name type="scientific">Candidatus Methanofastidiosum methylothiophilum</name>
    <dbReference type="NCBI Taxonomy" id="1705564"/>
    <lineage>
        <taxon>Archaea</taxon>
        <taxon>Methanobacteriati</taxon>
        <taxon>Methanobacteriota</taxon>
        <taxon>Stenosarchaea group</taxon>
        <taxon>Candidatus Methanofastidiosia</taxon>
        <taxon>Candidatus Methanofastidiosales</taxon>
        <taxon>Candidatus Methanofastidiosaceae</taxon>
        <taxon>Candidatus Methanofastidiosum</taxon>
    </lineage>
</organism>
<accession>A0A150J2M0</accession>
<dbReference type="Proteomes" id="UP000092401">
    <property type="component" value="Unassembled WGS sequence"/>
</dbReference>
<evidence type="ECO:0000313" key="1">
    <source>
        <dbReference type="EMBL" id="KYC45453.1"/>
    </source>
</evidence>
<dbReference type="AlphaFoldDB" id="A0A150IQ69"/>
<dbReference type="EMBL" id="LNGE01000018">
    <property type="protein sequence ID" value="KYC45453.1"/>
    <property type="molecule type" value="Genomic_DNA"/>
</dbReference>
<protein>
    <submittedName>
        <fullName evidence="2">Uncharacterized protein</fullName>
    </submittedName>
</protein>
<sequence length="32" mass="3591">MSNLKKLSGKEIIKILSKMGLSKKDRLAVTLF</sequence>
<evidence type="ECO:0000313" key="3">
    <source>
        <dbReference type="EMBL" id="KYC51466.1"/>
    </source>
</evidence>
<evidence type="ECO:0000313" key="2">
    <source>
        <dbReference type="EMBL" id="KYC47191.1"/>
    </source>
</evidence>
<proteinExistence type="predicted"/>
<dbReference type="Proteomes" id="UP000092403">
    <property type="component" value="Unassembled WGS sequence"/>
</dbReference>
<evidence type="ECO:0000313" key="5">
    <source>
        <dbReference type="Proteomes" id="UP000092401"/>
    </source>
</evidence>
<name>A0A150IQ69_9EURY</name>
<dbReference type="EMBL" id="LNGF01000030">
    <property type="protein sequence ID" value="KYC47191.1"/>
    <property type="molecule type" value="Genomic_DNA"/>
</dbReference>
<gene>
    <name evidence="1" type="ORF">APG10_00828</name>
    <name evidence="2" type="ORF">APG11_01347</name>
    <name evidence="3" type="ORF">APG12_00130</name>
</gene>
<comment type="caution">
    <text evidence="2">The sequence shown here is derived from an EMBL/GenBank/DDBJ whole genome shotgun (WGS) entry which is preliminary data.</text>
</comment>
<accession>A0A150IQ69</accession>